<organism evidence="4 5">
    <name type="scientific">Actinidia rufa</name>
    <dbReference type="NCBI Taxonomy" id="165716"/>
    <lineage>
        <taxon>Eukaryota</taxon>
        <taxon>Viridiplantae</taxon>
        <taxon>Streptophyta</taxon>
        <taxon>Embryophyta</taxon>
        <taxon>Tracheophyta</taxon>
        <taxon>Spermatophyta</taxon>
        <taxon>Magnoliopsida</taxon>
        <taxon>eudicotyledons</taxon>
        <taxon>Gunneridae</taxon>
        <taxon>Pentapetalae</taxon>
        <taxon>asterids</taxon>
        <taxon>Ericales</taxon>
        <taxon>Actinidiaceae</taxon>
        <taxon>Actinidia</taxon>
    </lineage>
</organism>
<evidence type="ECO:0000259" key="3">
    <source>
        <dbReference type="Pfam" id="PF11250"/>
    </source>
</evidence>
<evidence type="ECO:0000256" key="2">
    <source>
        <dbReference type="SAM" id="MobiDB-lite"/>
    </source>
</evidence>
<evidence type="ECO:0000256" key="1">
    <source>
        <dbReference type="ARBA" id="ARBA00008690"/>
    </source>
</evidence>
<proteinExistence type="inferred from homology"/>
<dbReference type="OrthoDB" id="1931928at2759"/>
<feature type="domain" description="FAF" evidence="3">
    <location>
        <begin position="131"/>
        <end position="183"/>
    </location>
</feature>
<gene>
    <name evidence="4" type="ORF">Acr_28g0001820</name>
</gene>
<feature type="compositionally biased region" description="Basic and acidic residues" evidence="2">
    <location>
        <begin position="167"/>
        <end position="179"/>
    </location>
</feature>
<dbReference type="AlphaFoldDB" id="A0A7J0H8P5"/>
<dbReference type="EMBL" id="BJWL01000028">
    <property type="protein sequence ID" value="GFZ19477.1"/>
    <property type="molecule type" value="Genomic_DNA"/>
</dbReference>
<dbReference type="InterPro" id="IPR021410">
    <property type="entry name" value="FAF"/>
</dbReference>
<dbReference type="Proteomes" id="UP000585474">
    <property type="component" value="Unassembled WGS sequence"/>
</dbReference>
<feature type="region of interest" description="Disordered" evidence="2">
    <location>
        <begin position="167"/>
        <end position="222"/>
    </location>
</feature>
<dbReference type="PANTHER" id="PTHR33155">
    <property type="entry name" value="FANTASTIC FOUR-LIKE PROTEIN (DUF3049)"/>
    <property type="match status" value="1"/>
</dbReference>
<name>A0A7J0H8P5_9ERIC</name>
<keyword evidence="5" id="KW-1185">Reference proteome</keyword>
<reference evidence="4 5" key="1">
    <citation type="submission" date="2019-07" db="EMBL/GenBank/DDBJ databases">
        <title>De Novo Assembly of kiwifruit Actinidia rufa.</title>
        <authorList>
            <person name="Sugita-Konishi S."/>
            <person name="Sato K."/>
            <person name="Mori E."/>
            <person name="Abe Y."/>
            <person name="Kisaki G."/>
            <person name="Hamano K."/>
            <person name="Suezawa K."/>
            <person name="Otani M."/>
            <person name="Fukuda T."/>
            <person name="Manabe T."/>
            <person name="Gomi K."/>
            <person name="Tabuchi M."/>
            <person name="Akimitsu K."/>
            <person name="Kataoka I."/>
        </authorList>
    </citation>
    <scope>NUCLEOTIDE SEQUENCE [LARGE SCALE GENOMIC DNA]</scope>
    <source>
        <strain evidence="5">cv. Fuchu</strain>
    </source>
</reference>
<dbReference type="Pfam" id="PF11250">
    <property type="entry name" value="FAF"/>
    <property type="match status" value="1"/>
</dbReference>
<accession>A0A7J0H8P5</accession>
<comment type="similarity">
    <text evidence="1">Belongs to the fantastic four family.</text>
</comment>
<feature type="compositionally biased region" description="Acidic residues" evidence="2">
    <location>
        <begin position="190"/>
        <end position="211"/>
    </location>
</feature>
<dbReference type="InterPro" id="IPR046431">
    <property type="entry name" value="FAF_dom"/>
</dbReference>
<protein>
    <recommendedName>
        <fullName evidence="3">FAF domain-containing protein</fullName>
    </recommendedName>
</protein>
<evidence type="ECO:0000313" key="5">
    <source>
        <dbReference type="Proteomes" id="UP000585474"/>
    </source>
</evidence>
<dbReference type="PANTHER" id="PTHR33155:SF27">
    <property type="entry name" value="FANTASTIC FOUR-LIKE PROTEIN (DUF3049)"/>
    <property type="match status" value="1"/>
</dbReference>
<evidence type="ECO:0000313" key="4">
    <source>
        <dbReference type="EMBL" id="GFZ19477.1"/>
    </source>
</evidence>
<sequence>MNFLTKTFRSILGLSNSEDQSSIRHRNNPTPTGLRLIVSTPAIIEPSAAIPESVAVKLTADAGNEFPRETVPIDSARVIRVNVDRLAMLTESVGSESSIETVLDLTEVSTSMAVMAGARSRGTSPRIPKDFPPLLSSLKESGRRRFDLKKVRRDGRLLIEQVPNDRPEVGRTIKTDGRTKLFLVDPNKDDADDEPSREEQENEEREEEEREGEGGGPDDRLS</sequence>
<comment type="caution">
    <text evidence="4">The sequence shown here is derived from an EMBL/GenBank/DDBJ whole genome shotgun (WGS) entry which is preliminary data.</text>
</comment>